<dbReference type="Gene3D" id="3.40.1050.10">
    <property type="entry name" value="Carbonic anhydrase"/>
    <property type="match status" value="1"/>
</dbReference>
<proteinExistence type="inferred from homology"/>
<name>A0A2M8Z6C4_9FIRM</name>
<comment type="caution">
    <text evidence="7">The sequence shown here is derived from an EMBL/GenBank/DDBJ whole genome shotgun (WGS) entry which is preliminary data.</text>
</comment>
<dbReference type="InterPro" id="IPR001765">
    <property type="entry name" value="Carbonic_anhydrase"/>
</dbReference>
<reference evidence="7 8" key="1">
    <citation type="submission" date="2017-11" db="EMBL/GenBank/DDBJ databases">
        <title>Understudied soil microbes with underappreciated capabilities: Untangling the Clostridium saccharolyticum group.</title>
        <authorList>
            <person name="Leschine S."/>
        </authorList>
    </citation>
    <scope>NUCLEOTIDE SEQUENCE [LARGE SCALE GENOMIC DNA]</scope>
    <source>
        <strain evidence="7 8">18A</strain>
    </source>
</reference>
<dbReference type="InterPro" id="IPR036874">
    <property type="entry name" value="Carbonic_anhydrase_sf"/>
</dbReference>
<evidence type="ECO:0000256" key="3">
    <source>
        <dbReference type="ARBA" id="ARBA00022723"/>
    </source>
</evidence>
<evidence type="ECO:0000256" key="5">
    <source>
        <dbReference type="ARBA" id="ARBA00048348"/>
    </source>
</evidence>
<accession>A0A2M8Z6C4</accession>
<comment type="similarity">
    <text evidence="1">Belongs to the beta-class carbonic anhydrase family.</text>
</comment>
<dbReference type="RefSeq" id="WP_100305433.1">
    <property type="nucleotide sequence ID" value="NZ_PGET01000001.1"/>
</dbReference>
<evidence type="ECO:0000256" key="6">
    <source>
        <dbReference type="PIRSR" id="PIRSR601765-1"/>
    </source>
</evidence>
<dbReference type="AlphaFoldDB" id="A0A2M8Z6C4"/>
<dbReference type="CDD" id="cd03379">
    <property type="entry name" value="beta_CA_cladeD"/>
    <property type="match status" value="1"/>
</dbReference>
<feature type="binding site" evidence="6">
    <location>
        <position position="97"/>
    </location>
    <ligand>
        <name>Zn(2+)</name>
        <dbReference type="ChEBI" id="CHEBI:29105"/>
    </ligand>
</feature>
<dbReference type="EC" id="4.2.1.1" evidence="2"/>
<dbReference type="EMBL" id="PGET01000001">
    <property type="protein sequence ID" value="PJJ28988.1"/>
    <property type="molecule type" value="Genomic_DNA"/>
</dbReference>
<dbReference type="PANTHER" id="PTHR43175:SF3">
    <property type="entry name" value="CARBON DISULFIDE HYDROLASE"/>
    <property type="match status" value="1"/>
</dbReference>
<evidence type="ECO:0000256" key="2">
    <source>
        <dbReference type="ARBA" id="ARBA00012925"/>
    </source>
</evidence>
<dbReference type="PANTHER" id="PTHR43175">
    <property type="entry name" value="CARBONIC ANHYDRASE"/>
    <property type="match status" value="1"/>
</dbReference>
<dbReference type="OrthoDB" id="9792260at2"/>
<dbReference type="GO" id="GO:0008270">
    <property type="term" value="F:zinc ion binding"/>
    <property type="evidence" value="ECO:0007669"/>
    <property type="project" value="InterPro"/>
</dbReference>
<evidence type="ECO:0000313" key="7">
    <source>
        <dbReference type="EMBL" id="PJJ28988.1"/>
    </source>
</evidence>
<keyword evidence="3 6" id="KW-0479">Metal-binding</keyword>
<feature type="binding site" evidence="6">
    <location>
        <position position="38"/>
    </location>
    <ligand>
        <name>Zn(2+)</name>
        <dbReference type="ChEBI" id="CHEBI:29105"/>
    </ligand>
</feature>
<sequence length="180" mass="19736">MIKEILKHNDVFVKSGSFKSFASNKCPRKKLAILTCMDTRLIELLPAALDIHNGDVKLIKNAGGLILDPFDSTIRSLLIAVLEFGVEEVMVIGHTDCGAAVLSPETIIAHLLQRGIDMETIHRLKEEGLDFESWFQGFENSETAVQKSVSLIKGHPLMPSDVSVLGFVMDVTCGRLDSVS</sequence>
<comment type="catalytic activity">
    <reaction evidence="5">
        <text>hydrogencarbonate + H(+) = CO2 + H2O</text>
        <dbReference type="Rhea" id="RHEA:10748"/>
        <dbReference type="ChEBI" id="CHEBI:15377"/>
        <dbReference type="ChEBI" id="CHEBI:15378"/>
        <dbReference type="ChEBI" id="CHEBI:16526"/>
        <dbReference type="ChEBI" id="CHEBI:17544"/>
        <dbReference type="EC" id="4.2.1.1"/>
    </reaction>
</comment>
<dbReference type="SMART" id="SM00947">
    <property type="entry name" value="Pro_CA"/>
    <property type="match status" value="1"/>
</dbReference>
<evidence type="ECO:0000256" key="4">
    <source>
        <dbReference type="ARBA" id="ARBA00022833"/>
    </source>
</evidence>
<gene>
    <name evidence="7" type="ORF">H171_2514</name>
</gene>
<dbReference type="Proteomes" id="UP000231092">
    <property type="component" value="Unassembled WGS sequence"/>
</dbReference>
<dbReference type="SUPFAM" id="SSF53056">
    <property type="entry name" value="beta-carbonic anhydrase, cab"/>
    <property type="match status" value="1"/>
</dbReference>
<dbReference type="Pfam" id="PF00484">
    <property type="entry name" value="Pro_CA"/>
    <property type="match status" value="1"/>
</dbReference>
<dbReference type="GO" id="GO:0004089">
    <property type="term" value="F:carbonate dehydratase activity"/>
    <property type="evidence" value="ECO:0007669"/>
    <property type="project" value="UniProtKB-EC"/>
</dbReference>
<feature type="binding site" evidence="6">
    <location>
        <position position="36"/>
    </location>
    <ligand>
        <name>Zn(2+)</name>
        <dbReference type="ChEBI" id="CHEBI:29105"/>
    </ligand>
</feature>
<evidence type="ECO:0000256" key="1">
    <source>
        <dbReference type="ARBA" id="ARBA00006217"/>
    </source>
</evidence>
<protein>
    <recommendedName>
        <fullName evidence="2">carbonic anhydrase</fullName>
        <ecNumber evidence="2">4.2.1.1</ecNumber>
    </recommendedName>
</protein>
<keyword evidence="4 6" id="KW-0862">Zinc</keyword>
<comment type="cofactor">
    <cofactor evidence="6">
        <name>Zn(2+)</name>
        <dbReference type="ChEBI" id="CHEBI:29105"/>
    </cofactor>
    <text evidence="6">Binds 1 zinc ion per subunit.</text>
</comment>
<evidence type="ECO:0000313" key="8">
    <source>
        <dbReference type="Proteomes" id="UP000231092"/>
    </source>
</evidence>
<organism evidence="7 8">
    <name type="scientific">[Clostridium] celerecrescens 18A</name>
    <dbReference type="NCBI Taxonomy" id="1286362"/>
    <lineage>
        <taxon>Bacteria</taxon>
        <taxon>Bacillati</taxon>
        <taxon>Bacillota</taxon>
        <taxon>Clostridia</taxon>
        <taxon>Lachnospirales</taxon>
        <taxon>Lachnospiraceae</taxon>
        <taxon>Lacrimispora</taxon>
    </lineage>
</organism>
<feature type="binding site" evidence="6">
    <location>
        <position position="94"/>
    </location>
    <ligand>
        <name>Zn(2+)</name>
        <dbReference type="ChEBI" id="CHEBI:29105"/>
    </ligand>
</feature>